<sequence length="420" mass="45537">MSPASMHRRGFTLLEVMIASALGVIVLATGLMVGTQMQKRALFEEQTMMAQVTGRAVKELLTTDLSRAGTGMGNTPISFGLTPDDDRSAITVWPNPDLTGNETPLGPDASFTPAPTAALASDVLQLYWGETSGMITLAPCADAPDVGRYRTSDLSTFCTTTNPSNELVNPTQPTIAVLVSGGNKVACPVKVSGVMAGTPGRLTVHGPDLEVPYSPACSGALDAEFWKPTGVKADVENWLALRLGGAAYRVNWRDNIPTLESRAPGQPTWSVVSRDVERMTVREGIIDLSAGHNALNWYPSGPDDTVARPYISQCTLADFNSGPCRIDLKGPDDQDLLLPITDEELQKRMRQRVRELEITLVVRTRRINQDAVLGGQDEEGHEQDGYKRRRLTFRVLSRNFAAVGLLRPPPKDDDEVVVTP</sequence>
<protein>
    <submittedName>
        <fullName evidence="2">Prepilin-type N-terminal cleavage/methylation domain-containing protein</fullName>
    </submittedName>
</protein>
<name>A0ABR9PHI6_9BACT</name>
<keyword evidence="1" id="KW-0812">Transmembrane</keyword>
<dbReference type="EMBL" id="JAAIYO010000001">
    <property type="protein sequence ID" value="MBE4747362.1"/>
    <property type="molecule type" value="Genomic_DNA"/>
</dbReference>
<evidence type="ECO:0000313" key="3">
    <source>
        <dbReference type="Proteomes" id="UP001516472"/>
    </source>
</evidence>
<evidence type="ECO:0000256" key="1">
    <source>
        <dbReference type="SAM" id="Phobius"/>
    </source>
</evidence>
<dbReference type="InterPro" id="IPR012902">
    <property type="entry name" value="N_methyl_site"/>
</dbReference>
<keyword evidence="3" id="KW-1185">Reference proteome</keyword>
<accession>A0ABR9PHI6</accession>
<evidence type="ECO:0000313" key="2">
    <source>
        <dbReference type="EMBL" id="MBE4747362.1"/>
    </source>
</evidence>
<keyword evidence="1" id="KW-1133">Transmembrane helix</keyword>
<proteinExistence type="predicted"/>
<dbReference type="Pfam" id="PF07963">
    <property type="entry name" value="N_methyl"/>
    <property type="match status" value="1"/>
</dbReference>
<keyword evidence="1" id="KW-0472">Membrane</keyword>
<comment type="caution">
    <text evidence="2">The sequence shown here is derived from an EMBL/GenBank/DDBJ whole genome shotgun (WGS) entry which is preliminary data.</text>
</comment>
<gene>
    <name evidence="2" type="ORF">G4177_04115</name>
</gene>
<organism evidence="2 3">
    <name type="scientific">Corallococcus soli</name>
    <dbReference type="NCBI Taxonomy" id="2710757"/>
    <lineage>
        <taxon>Bacteria</taxon>
        <taxon>Pseudomonadati</taxon>
        <taxon>Myxococcota</taxon>
        <taxon>Myxococcia</taxon>
        <taxon>Myxococcales</taxon>
        <taxon>Cystobacterineae</taxon>
        <taxon>Myxococcaceae</taxon>
        <taxon>Corallococcus</taxon>
    </lineage>
</organism>
<dbReference type="PROSITE" id="PS00409">
    <property type="entry name" value="PROKAR_NTER_METHYL"/>
    <property type="match status" value="1"/>
</dbReference>
<feature type="transmembrane region" description="Helical" evidence="1">
    <location>
        <begin position="12"/>
        <end position="33"/>
    </location>
</feature>
<reference evidence="2 3" key="1">
    <citation type="submission" date="2020-02" db="EMBL/GenBank/DDBJ databases">
        <authorList>
            <person name="Babadi Z.K."/>
            <person name="Risdian C."/>
            <person name="Ebrahimipour G.H."/>
            <person name="Wink J."/>
        </authorList>
    </citation>
    <scope>NUCLEOTIDE SEQUENCE [LARGE SCALE GENOMIC DNA]</scope>
    <source>
        <strain evidence="2 3">ZKHCc1 1396</strain>
    </source>
</reference>
<dbReference type="RefSeq" id="WP_193346760.1">
    <property type="nucleotide sequence ID" value="NZ_CBCSIP010000018.1"/>
</dbReference>
<dbReference type="NCBIfam" id="TIGR02532">
    <property type="entry name" value="IV_pilin_GFxxxE"/>
    <property type="match status" value="1"/>
</dbReference>
<dbReference type="Proteomes" id="UP001516472">
    <property type="component" value="Unassembled WGS sequence"/>
</dbReference>